<dbReference type="AlphaFoldDB" id="Q2QXB7"/>
<dbReference type="Gene3D" id="4.10.60.10">
    <property type="entry name" value="Zinc finger, CCHC-type"/>
    <property type="match status" value="1"/>
</dbReference>
<evidence type="ECO:0000256" key="2">
    <source>
        <dbReference type="SAM" id="MobiDB-lite"/>
    </source>
</evidence>
<dbReference type="PANTHER" id="PTHR47592:SF31">
    <property type="entry name" value="ZINC FINGER, CCHC-TYPE-RELATED"/>
    <property type="match status" value="1"/>
</dbReference>
<dbReference type="Pfam" id="PF00098">
    <property type="entry name" value="zf-CCHC"/>
    <property type="match status" value="1"/>
</dbReference>
<feature type="compositionally biased region" description="Gly residues" evidence="2">
    <location>
        <begin position="1"/>
        <end position="13"/>
    </location>
</feature>
<dbReference type="SMART" id="SM00343">
    <property type="entry name" value="ZnF_C2HC"/>
    <property type="match status" value="1"/>
</dbReference>
<protein>
    <submittedName>
        <fullName evidence="4">Retrotransposon protein, putative, Ty1-copia subclass</fullName>
    </submittedName>
</protein>
<keyword evidence="1" id="KW-0479">Metal-binding</keyword>
<accession>Q2QXB7</accession>
<dbReference type="Pfam" id="PF13976">
    <property type="entry name" value="gag_pre-integrs"/>
    <property type="match status" value="1"/>
</dbReference>
<evidence type="ECO:0000313" key="4">
    <source>
        <dbReference type="EMBL" id="ABA95859.1"/>
    </source>
</evidence>
<evidence type="ECO:0000256" key="1">
    <source>
        <dbReference type="PROSITE-ProRule" id="PRU00047"/>
    </source>
</evidence>
<dbReference type="InterPro" id="IPR025724">
    <property type="entry name" value="GAG-pre-integrase_dom"/>
</dbReference>
<dbReference type="GO" id="GO:0003676">
    <property type="term" value="F:nucleic acid binding"/>
    <property type="evidence" value="ECO:0007669"/>
    <property type="project" value="InterPro"/>
</dbReference>
<sequence>MSTGGGVNGGAPGTGDAPIDNTNGGSSASQSSGGTFTGSFSVVDFAATLKPHAFDGSNYKRWKARALLWLTAMQCFYVSRGKRSEPPLSPEEEVKFEASDCLFRGALISVLADNIVDVYMHMPSGKDMWDALEAKFGVFDTGSELYVMEQFYDYKMVDDRSVVEQAHEIQMLAKELENNNCELPDKFVAGGIIAKLPPSWSDFATSLKHKRQEFSVIDLIGSLGVEEKARAKDIWGKKKKNPHASHNNKKVKHDVKPKATTNFKKKGKGKAKGDCFVCGKPGHWAKDCPEHKDRKSANMVISEGGGTSGYGKILPTVLSVFHSPDWWVDTGANIHVGRGSSLLMGNGSLAAVHGVSMVDLKFTSGKTVQLKNVQHVPSIKKNLVSGSLLCREGFKLVFESNKCVVSKYGTFIGKGYDSGGLFRFSLDDMCNNNNVVNHINENDESNVWHSRLCHVNFGCMTRLANMSLNPKFTLVKGSKCHTCVQSKQPRKPHKASEARNLHL</sequence>
<dbReference type="InterPro" id="IPR001878">
    <property type="entry name" value="Znf_CCHC"/>
</dbReference>
<evidence type="ECO:0000259" key="3">
    <source>
        <dbReference type="PROSITE" id="PS50158"/>
    </source>
</evidence>
<reference evidence="4" key="2">
    <citation type="submission" date="2005-04" db="EMBL/GenBank/DDBJ databases">
        <authorList>
            <person name="Buell C.R."/>
            <person name="Wing R.A."/>
            <person name="McCombie W.A."/>
            <person name="Ouyang S."/>
        </authorList>
    </citation>
    <scope>NUCLEOTIDE SEQUENCE</scope>
</reference>
<dbReference type="Pfam" id="PF22936">
    <property type="entry name" value="Pol_BBD"/>
    <property type="match status" value="1"/>
</dbReference>
<dbReference type="PROSITE" id="PS50158">
    <property type="entry name" value="ZF_CCHC"/>
    <property type="match status" value="1"/>
</dbReference>
<dbReference type="Pfam" id="PF14223">
    <property type="entry name" value="Retrotran_gag_2"/>
    <property type="match status" value="1"/>
</dbReference>
<proteinExistence type="predicted"/>
<gene>
    <name evidence="4" type="ordered locus">LOC_Os12g06580</name>
</gene>
<dbReference type="EMBL" id="DP000011">
    <property type="protein sequence ID" value="ABA95859.1"/>
    <property type="molecule type" value="Genomic_DNA"/>
</dbReference>
<dbReference type="InterPro" id="IPR036875">
    <property type="entry name" value="Znf_CCHC_sf"/>
</dbReference>
<dbReference type="SUPFAM" id="SSF57756">
    <property type="entry name" value="Retrovirus zinc finger-like domains"/>
    <property type="match status" value="1"/>
</dbReference>
<dbReference type="InterPro" id="IPR054722">
    <property type="entry name" value="PolX-like_BBD"/>
</dbReference>
<keyword evidence="1" id="KW-0863">Zinc-finger</keyword>
<organism evidence="4">
    <name type="scientific">Oryza sativa subsp. japonica</name>
    <name type="common">Rice</name>
    <dbReference type="NCBI Taxonomy" id="39947"/>
    <lineage>
        <taxon>Eukaryota</taxon>
        <taxon>Viridiplantae</taxon>
        <taxon>Streptophyta</taxon>
        <taxon>Embryophyta</taxon>
        <taxon>Tracheophyta</taxon>
        <taxon>Spermatophyta</taxon>
        <taxon>Magnoliopsida</taxon>
        <taxon>Liliopsida</taxon>
        <taxon>Poales</taxon>
        <taxon>Poaceae</taxon>
        <taxon>BOP clade</taxon>
        <taxon>Oryzoideae</taxon>
        <taxon>Oryzeae</taxon>
        <taxon>Oryzinae</taxon>
        <taxon>Oryza</taxon>
        <taxon>Oryza sativa</taxon>
    </lineage>
</organism>
<keyword evidence="1" id="KW-0862">Zinc</keyword>
<dbReference type="PANTHER" id="PTHR47592">
    <property type="entry name" value="PBF68 PROTEIN"/>
    <property type="match status" value="1"/>
</dbReference>
<dbReference type="GO" id="GO:0008270">
    <property type="term" value="F:zinc ion binding"/>
    <property type="evidence" value="ECO:0007669"/>
    <property type="project" value="UniProtKB-KW"/>
</dbReference>
<reference evidence="4" key="1">
    <citation type="journal article" date="2005" name="BMC Biol.">
        <title>The sequence of rice chromosomes 11 and 12, rich in disease resistance genes and recent gene duplications.</title>
        <authorList>
            <consortium name="The rice chromosomes 11 and 12 sequencing consortia"/>
        </authorList>
    </citation>
    <scope>NUCLEOTIDE SEQUENCE [LARGE SCALE GENOMIC DNA]</scope>
</reference>
<name>Q2QXB7_ORYSJ</name>
<reference evidence="4" key="3">
    <citation type="submission" date="2006-01" db="EMBL/GenBank/DDBJ databases">
        <authorList>
            <person name="Buell R."/>
        </authorList>
    </citation>
    <scope>NUCLEOTIDE SEQUENCE</scope>
</reference>
<feature type="domain" description="CCHC-type" evidence="3">
    <location>
        <begin position="275"/>
        <end position="290"/>
    </location>
</feature>
<feature type="region of interest" description="Disordered" evidence="2">
    <location>
        <begin position="1"/>
        <end position="32"/>
    </location>
</feature>